<reference evidence="2 3" key="1">
    <citation type="journal article" date="2016" name="Nat. Commun.">
        <title>Thousands of microbial genomes shed light on interconnected biogeochemical processes in an aquifer system.</title>
        <authorList>
            <person name="Anantharaman K."/>
            <person name="Brown C.T."/>
            <person name="Hug L.A."/>
            <person name="Sharon I."/>
            <person name="Castelle C.J."/>
            <person name="Probst A.J."/>
            <person name="Thomas B.C."/>
            <person name="Singh A."/>
            <person name="Wilkins M.J."/>
            <person name="Karaoz U."/>
            <person name="Brodie E.L."/>
            <person name="Williams K.H."/>
            <person name="Hubbard S.S."/>
            <person name="Banfield J.F."/>
        </authorList>
    </citation>
    <scope>NUCLEOTIDE SEQUENCE [LARGE SCALE GENOMIC DNA]</scope>
</reference>
<gene>
    <name evidence="2" type="ORF">A2751_00110</name>
</gene>
<keyword evidence="1" id="KW-0812">Transmembrane</keyword>
<evidence type="ECO:0000313" key="3">
    <source>
        <dbReference type="Proteomes" id="UP000176864"/>
    </source>
</evidence>
<name>A0A1F5NN35_9BACT</name>
<evidence type="ECO:0000256" key="1">
    <source>
        <dbReference type="SAM" id="Phobius"/>
    </source>
</evidence>
<dbReference type="STRING" id="1817824.A2751_00110"/>
<dbReference type="Proteomes" id="UP000176864">
    <property type="component" value="Unassembled WGS sequence"/>
</dbReference>
<feature type="transmembrane region" description="Helical" evidence="1">
    <location>
        <begin position="48"/>
        <end position="72"/>
    </location>
</feature>
<protein>
    <submittedName>
        <fullName evidence="2">Uncharacterized protein</fullName>
    </submittedName>
</protein>
<dbReference type="EMBL" id="MFEK01000011">
    <property type="protein sequence ID" value="OGE78934.1"/>
    <property type="molecule type" value="Genomic_DNA"/>
</dbReference>
<feature type="transmembrane region" description="Helical" evidence="1">
    <location>
        <begin position="7"/>
        <end position="28"/>
    </location>
</feature>
<organism evidence="2 3">
    <name type="scientific">Candidatus Doudnabacteria bacterium RIFCSPHIGHO2_01_FULL_46_14</name>
    <dbReference type="NCBI Taxonomy" id="1817824"/>
    <lineage>
        <taxon>Bacteria</taxon>
        <taxon>Candidatus Doudnaibacteriota</taxon>
    </lineage>
</organism>
<keyword evidence="1" id="KW-0472">Membrane</keyword>
<comment type="caution">
    <text evidence="2">The sequence shown here is derived from an EMBL/GenBank/DDBJ whole genome shotgun (WGS) entry which is preliminary data.</text>
</comment>
<dbReference type="AlphaFoldDB" id="A0A1F5NN35"/>
<proteinExistence type="predicted"/>
<evidence type="ECO:0000313" key="2">
    <source>
        <dbReference type="EMBL" id="OGE78934.1"/>
    </source>
</evidence>
<keyword evidence="1" id="KW-1133">Transmembrane helix</keyword>
<accession>A0A1F5NN35</accession>
<sequence>MRYFISIIGLSVGIVLVWKTFAIAQLFGSIDWAEEHLGSGGSYLLYKVIGIIFVILSALYIFGILDILLLPFRNLFGGFRRR</sequence>